<dbReference type="CDD" id="cd01886">
    <property type="entry name" value="EF-G"/>
    <property type="match status" value="1"/>
</dbReference>
<dbReference type="FunFam" id="3.40.50.300:FF:000029">
    <property type="entry name" value="Elongation factor G"/>
    <property type="match status" value="1"/>
</dbReference>
<dbReference type="InterPro" id="IPR009000">
    <property type="entry name" value="Transl_B-barrel_sf"/>
</dbReference>
<dbReference type="InterPro" id="IPR005225">
    <property type="entry name" value="Small_GTP-bd"/>
</dbReference>
<evidence type="ECO:0000256" key="3">
    <source>
        <dbReference type="ARBA" id="ARBA00022768"/>
    </source>
</evidence>
<dbReference type="Gene3D" id="2.40.30.10">
    <property type="entry name" value="Translation factors"/>
    <property type="match status" value="1"/>
</dbReference>
<dbReference type="FunFam" id="2.40.30.10:FF:000022">
    <property type="entry name" value="Elongation factor G, mitochondrial"/>
    <property type="match status" value="1"/>
</dbReference>
<dbReference type="InterPro" id="IPR009022">
    <property type="entry name" value="EFG_III"/>
</dbReference>
<organism evidence="9 10">
    <name type="scientific">Planoprotostelium fungivorum</name>
    <dbReference type="NCBI Taxonomy" id="1890364"/>
    <lineage>
        <taxon>Eukaryota</taxon>
        <taxon>Amoebozoa</taxon>
        <taxon>Evosea</taxon>
        <taxon>Variosea</taxon>
        <taxon>Cavosteliida</taxon>
        <taxon>Cavosteliaceae</taxon>
        <taxon>Planoprotostelium</taxon>
    </lineage>
</organism>
<feature type="region of interest" description="Disordered" evidence="7">
    <location>
        <begin position="1"/>
        <end position="22"/>
    </location>
</feature>
<evidence type="ECO:0000313" key="9">
    <source>
        <dbReference type="EMBL" id="PRP84575.1"/>
    </source>
</evidence>
<evidence type="ECO:0000313" key="10">
    <source>
        <dbReference type="Proteomes" id="UP000241769"/>
    </source>
</evidence>
<dbReference type="InterPro" id="IPR000795">
    <property type="entry name" value="T_Tr_GTP-bd_dom"/>
</dbReference>
<dbReference type="CDD" id="cd16262">
    <property type="entry name" value="EFG_III"/>
    <property type="match status" value="1"/>
</dbReference>
<protein>
    <recommendedName>
        <fullName evidence="6">Elongation factor G, mitochondrial</fullName>
        <shortName evidence="6">EF-Gmt</shortName>
    </recommendedName>
    <alternativeName>
        <fullName evidence="6">Elongation factor G 1, mitochondrial</fullName>
        <shortName evidence="6">mEF-G 1</shortName>
    </alternativeName>
    <alternativeName>
        <fullName evidence="6">Elongation factor G1</fullName>
    </alternativeName>
</protein>
<evidence type="ECO:0000256" key="5">
    <source>
        <dbReference type="ARBA" id="ARBA00023134"/>
    </source>
</evidence>
<dbReference type="SUPFAM" id="SSF50447">
    <property type="entry name" value="Translation proteins"/>
    <property type="match status" value="1"/>
</dbReference>
<dbReference type="NCBIfam" id="TIGR00484">
    <property type="entry name" value="EF-G"/>
    <property type="match status" value="1"/>
</dbReference>
<dbReference type="InterPro" id="IPR035647">
    <property type="entry name" value="EFG_III/V"/>
</dbReference>
<accession>A0A2P6NKS0</accession>
<dbReference type="PANTHER" id="PTHR43636:SF2">
    <property type="entry name" value="ELONGATION FACTOR G, MITOCHONDRIAL"/>
    <property type="match status" value="1"/>
</dbReference>
<proteinExistence type="inferred from homology"/>
<dbReference type="STRING" id="1890364.A0A2P6NKS0"/>
<evidence type="ECO:0000256" key="2">
    <source>
        <dbReference type="ARBA" id="ARBA00022741"/>
    </source>
</evidence>
<dbReference type="HAMAP" id="MF_00054_B">
    <property type="entry name" value="EF_G_EF_2_B"/>
    <property type="match status" value="1"/>
</dbReference>
<dbReference type="GO" id="GO:0005525">
    <property type="term" value="F:GTP binding"/>
    <property type="evidence" value="ECO:0007669"/>
    <property type="project" value="UniProtKB-UniRule"/>
</dbReference>
<evidence type="ECO:0000256" key="1">
    <source>
        <dbReference type="ARBA" id="ARBA00005870"/>
    </source>
</evidence>
<comment type="similarity">
    <text evidence="1">Belongs to the TRAFAC class translation factor GTPase superfamily. Classic translation factor GTPase family. EF-G/EF-2 subfamily.</text>
</comment>
<feature type="binding site" evidence="6">
    <location>
        <begin position="60"/>
        <end position="67"/>
    </location>
    <ligand>
        <name>GTP</name>
        <dbReference type="ChEBI" id="CHEBI:37565"/>
    </ligand>
</feature>
<dbReference type="Proteomes" id="UP000241769">
    <property type="component" value="Unassembled WGS sequence"/>
</dbReference>
<dbReference type="Gene3D" id="3.30.70.870">
    <property type="entry name" value="Elongation Factor G (Translational Gtpase), domain 3"/>
    <property type="match status" value="1"/>
</dbReference>
<dbReference type="GO" id="GO:0070125">
    <property type="term" value="P:mitochondrial translational elongation"/>
    <property type="evidence" value="ECO:0007669"/>
    <property type="project" value="UniProtKB-UniRule"/>
</dbReference>
<dbReference type="InterPro" id="IPR020568">
    <property type="entry name" value="Ribosomal_Su5_D2-typ_SF"/>
</dbReference>
<dbReference type="SMART" id="SM00838">
    <property type="entry name" value="EFG_C"/>
    <property type="match status" value="1"/>
</dbReference>
<feature type="binding site" evidence="6">
    <location>
        <begin position="127"/>
        <end position="131"/>
    </location>
    <ligand>
        <name>GTP</name>
        <dbReference type="ChEBI" id="CHEBI:37565"/>
    </ligand>
</feature>
<comment type="pathway">
    <text evidence="6">Protein biosynthesis; polypeptide chain elongation.</text>
</comment>
<comment type="subcellular location">
    <subcellularLocation>
        <location evidence="6">Mitochondrion</location>
    </subcellularLocation>
</comment>
<sequence length="747" mass="82671">MMLRTLTPLSRSAGTGITSRAPKTTFTPSNFVRFNATAADYSQSPKNAFQIKMRNVGISAHIDSGKTTLTERILFYTGRINQIHEVKGKDQVGATMDFMDLEREKGITIQSAATYASWGDHRINIIDTPGHVDFTIEVERALRVLDGAVLVMCGVSGVQSQTITVDRQMRRYSVPRLVFINKLDRAGGDPIKVTEQLKKRLGLNATLINIPMGKESNLHGVIDLIHQKGYLFEGNNGEEITEINIPEDYQAAMKKYRGIMLDNLAMANDEIAEMLMEEQVPTGEQLEAAIRKSTLNHTFTPVLTGSALKNVGVQKLLDAVVKYLPNPMESVNTALNLSMGEKPVQLISDAAAPFVGLAFKLEETKFGQLTYMRAYSGTLTRADSLYNVPEDKKVRVPRLVRMHAQSMEDISEIKAGDICGVFGMDCATGTTFTAGQRINMTSMHVPEPVLSLSISTDKKGDTSTGPLGKALAKFQKEDPTFRVHTDVQSGETIISGMGELHLEIYVERIRREYGVKVNVGQPQVAYKETIQSKANYNYLHKKQTGGSGQYAKVIGYLEPIPFEGDKINNEFVNATTGNNIPPNYIPACQKGFQEISAKGPLLDMPLTGVRMVLEDGQTHPVDSSELAFRTATINAFRENFENCDPVILEPIMKVEIQIPTEFQGNVMGMLTKRKGVIDSTEQGTTDYTTIIAEVPLAQMFGYSTELRSATQGKGEFSMEYRRHDQVSPEIQMKLVENHKKKKAAEAK</sequence>
<dbReference type="InterPro" id="IPR004540">
    <property type="entry name" value="Transl_elong_EFG/EF2"/>
</dbReference>
<comment type="caution">
    <text evidence="9">The sequence shown here is derived from an EMBL/GenBank/DDBJ whole genome shotgun (WGS) entry which is preliminary data.</text>
</comment>
<dbReference type="UniPathway" id="UPA00345"/>
<comment type="similarity">
    <text evidence="6">Belongs to the GTP-binding elongation factor family. EF-G/EF-2 subfamily.</text>
</comment>
<dbReference type="InterPro" id="IPR027417">
    <property type="entry name" value="P-loop_NTPase"/>
</dbReference>
<dbReference type="Gene3D" id="3.40.50.300">
    <property type="entry name" value="P-loop containing nucleotide triphosphate hydrolases"/>
    <property type="match status" value="1"/>
</dbReference>
<reference evidence="9 10" key="1">
    <citation type="journal article" date="2018" name="Genome Biol. Evol.">
        <title>Multiple Roots of Fruiting Body Formation in Amoebozoa.</title>
        <authorList>
            <person name="Hillmann F."/>
            <person name="Forbes G."/>
            <person name="Novohradska S."/>
            <person name="Ferling I."/>
            <person name="Riege K."/>
            <person name="Groth M."/>
            <person name="Westermann M."/>
            <person name="Marz M."/>
            <person name="Spaller T."/>
            <person name="Winckler T."/>
            <person name="Schaap P."/>
            <person name="Glockner G."/>
        </authorList>
    </citation>
    <scope>NUCLEOTIDE SEQUENCE [LARGE SCALE GENOMIC DNA]</scope>
    <source>
        <strain evidence="9 10">Jena</strain>
    </source>
</reference>
<dbReference type="InterPro" id="IPR000640">
    <property type="entry name" value="EFG_V-like"/>
</dbReference>
<dbReference type="GO" id="GO:0005739">
    <property type="term" value="C:mitochondrion"/>
    <property type="evidence" value="ECO:0007669"/>
    <property type="project" value="UniProtKB-SubCell"/>
</dbReference>
<dbReference type="NCBIfam" id="TIGR00231">
    <property type="entry name" value="small_GTP"/>
    <property type="match status" value="1"/>
</dbReference>
<dbReference type="FunFam" id="3.30.230.10:FF:000003">
    <property type="entry name" value="Elongation factor G"/>
    <property type="match status" value="1"/>
</dbReference>
<dbReference type="SUPFAM" id="SSF52540">
    <property type="entry name" value="P-loop containing nucleoside triphosphate hydrolases"/>
    <property type="match status" value="1"/>
</dbReference>
<evidence type="ECO:0000256" key="4">
    <source>
        <dbReference type="ARBA" id="ARBA00022917"/>
    </source>
</evidence>
<dbReference type="Pfam" id="PF14492">
    <property type="entry name" value="EFG_III"/>
    <property type="match status" value="1"/>
</dbReference>
<dbReference type="Pfam" id="PF03764">
    <property type="entry name" value="EFG_IV"/>
    <property type="match status" value="1"/>
</dbReference>
<feature type="domain" description="Tr-type G" evidence="8">
    <location>
        <begin position="51"/>
        <end position="328"/>
    </location>
</feature>
<feature type="binding site" evidence="6">
    <location>
        <begin position="181"/>
        <end position="184"/>
    </location>
    <ligand>
        <name>GTP</name>
        <dbReference type="ChEBI" id="CHEBI:37565"/>
    </ligand>
</feature>
<dbReference type="FunCoup" id="A0A2P6NKS0">
    <property type="interactions" value="606"/>
</dbReference>
<dbReference type="Pfam" id="PF00679">
    <property type="entry name" value="EFG_C"/>
    <property type="match status" value="1"/>
</dbReference>
<keyword evidence="6" id="KW-0496">Mitochondrion</keyword>
<dbReference type="PROSITE" id="PS51722">
    <property type="entry name" value="G_TR_2"/>
    <property type="match status" value="1"/>
</dbReference>
<dbReference type="InterPro" id="IPR004161">
    <property type="entry name" value="EFTu-like_2"/>
</dbReference>
<dbReference type="FunFam" id="3.30.70.870:FF:000001">
    <property type="entry name" value="Elongation factor G"/>
    <property type="match status" value="1"/>
</dbReference>
<dbReference type="Gene3D" id="3.30.70.240">
    <property type="match status" value="1"/>
</dbReference>
<keyword evidence="2 6" id="KW-0547">Nucleotide-binding</keyword>
<dbReference type="PANTHER" id="PTHR43636">
    <property type="entry name" value="ELONGATION FACTOR G, MITOCHONDRIAL"/>
    <property type="match status" value="1"/>
</dbReference>
<dbReference type="FunFam" id="3.30.70.240:FF:000001">
    <property type="entry name" value="Elongation factor G"/>
    <property type="match status" value="1"/>
</dbReference>
<dbReference type="SUPFAM" id="SSF54211">
    <property type="entry name" value="Ribosomal protein S5 domain 2-like"/>
    <property type="match status" value="1"/>
</dbReference>
<feature type="compositionally biased region" description="Polar residues" evidence="7">
    <location>
        <begin position="7"/>
        <end position="22"/>
    </location>
</feature>
<dbReference type="InterPro" id="IPR014721">
    <property type="entry name" value="Ribsml_uS5_D2-typ_fold_subgr"/>
</dbReference>
<dbReference type="AlphaFoldDB" id="A0A2P6NKS0"/>
<dbReference type="GO" id="GO:0003924">
    <property type="term" value="F:GTPase activity"/>
    <property type="evidence" value="ECO:0007669"/>
    <property type="project" value="UniProtKB-UniRule"/>
</dbReference>
<keyword evidence="10" id="KW-1185">Reference proteome</keyword>
<keyword evidence="5 6" id="KW-0342">GTP-binding</keyword>
<dbReference type="PRINTS" id="PR00315">
    <property type="entry name" value="ELONGATNFCT"/>
</dbReference>
<evidence type="ECO:0000259" key="8">
    <source>
        <dbReference type="PROSITE" id="PS51722"/>
    </source>
</evidence>
<dbReference type="Pfam" id="PF03144">
    <property type="entry name" value="GTP_EFTU_D2"/>
    <property type="match status" value="1"/>
</dbReference>
<dbReference type="SMART" id="SM00889">
    <property type="entry name" value="EFG_IV"/>
    <property type="match status" value="1"/>
</dbReference>
<dbReference type="InterPro" id="IPR005517">
    <property type="entry name" value="Transl_elong_EFG/EF2_IV"/>
</dbReference>
<dbReference type="InterPro" id="IPR047872">
    <property type="entry name" value="EFG_IV"/>
</dbReference>
<comment type="function">
    <text evidence="6">Mitochondrial GTPase that catalyzes the GTP-dependent ribosomal translocation step during translation elongation. During this step, the ribosome changes from the pre-translocational (PRE) to the post-translocational (POST) state as the newly formed A-site-bound peptidyl-tRNA and P-site-bound deacylated tRNA move to the P and E sites, respectively. Catalyzes the coordinated movement of the two tRNA molecules, the mRNA and conformational changes in the ribosome.</text>
</comment>
<evidence type="ECO:0000256" key="6">
    <source>
        <dbReference type="HAMAP-Rule" id="MF_03061"/>
    </source>
</evidence>
<dbReference type="EMBL" id="MDYQ01000060">
    <property type="protein sequence ID" value="PRP84575.1"/>
    <property type="molecule type" value="Genomic_DNA"/>
</dbReference>
<dbReference type="CDD" id="cd01434">
    <property type="entry name" value="EFG_mtEFG1_IV"/>
    <property type="match status" value="1"/>
</dbReference>
<keyword evidence="3 6" id="KW-0251">Elongation factor</keyword>
<dbReference type="CDD" id="cd04091">
    <property type="entry name" value="mtEFG1_II_like"/>
    <property type="match status" value="1"/>
</dbReference>
<dbReference type="PROSITE" id="PS00301">
    <property type="entry name" value="G_TR_1"/>
    <property type="match status" value="1"/>
</dbReference>
<evidence type="ECO:0000256" key="7">
    <source>
        <dbReference type="SAM" id="MobiDB-lite"/>
    </source>
</evidence>
<name>A0A2P6NKS0_9EUKA</name>
<dbReference type="Gene3D" id="3.30.230.10">
    <property type="match status" value="1"/>
</dbReference>
<dbReference type="OrthoDB" id="198619at2759"/>
<keyword evidence="4 6" id="KW-0648">Protein biosynthesis</keyword>
<dbReference type="Pfam" id="PF00009">
    <property type="entry name" value="GTP_EFTU"/>
    <property type="match status" value="1"/>
</dbReference>
<dbReference type="InterPro" id="IPR031157">
    <property type="entry name" value="G_TR_CS"/>
</dbReference>
<dbReference type="InterPro" id="IPR041095">
    <property type="entry name" value="EFG_II"/>
</dbReference>
<dbReference type="InParanoid" id="A0A2P6NKS0"/>
<gene>
    <name evidence="9" type="ORF">PROFUN_09248</name>
</gene>
<dbReference type="SUPFAM" id="SSF54980">
    <property type="entry name" value="EF-G C-terminal domain-like"/>
    <property type="match status" value="2"/>
</dbReference>
<dbReference type="NCBIfam" id="NF009381">
    <property type="entry name" value="PRK12740.1-5"/>
    <property type="match status" value="1"/>
</dbReference>
<dbReference type="GO" id="GO:0003746">
    <property type="term" value="F:translation elongation factor activity"/>
    <property type="evidence" value="ECO:0007669"/>
    <property type="project" value="UniProtKB-UniRule"/>
</dbReference>